<dbReference type="Proteomes" id="UP000315700">
    <property type="component" value="Chromosome"/>
</dbReference>
<proteinExistence type="predicted"/>
<dbReference type="RefSeq" id="WP_145030884.1">
    <property type="nucleotide sequence ID" value="NZ_CP036271.1"/>
</dbReference>
<accession>A0A517SG36</accession>
<dbReference type="KEGG" id="ccos:Pan44_31340"/>
<dbReference type="InParanoid" id="A0A517SG36"/>
<protein>
    <submittedName>
        <fullName evidence="2">Uncharacterized protein</fullName>
    </submittedName>
</protein>
<keyword evidence="3" id="KW-1185">Reference proteome</keyword>
<organism evidence="2 3">
    <name type="scientific">Caulifigura coniformis</name>
    <dbReference type="NCBI Taxonomy" id="2527983"/>
    <lineage>
        <taxon>Bacteria</taxon>
        <taxon>Pseudomonadati</taxon>
        <taxon>Planctomycetota</taxon>
        <taxon>Planctomycetia</taxon>
        <taxon>Planctomycetales</taxon>
        <taxon>Planctomycetaceae</taxon>
        <taxon>Caulifigura</taxon>
    </lineage>
</organism>
<reference evidence="2 3" key="1">
    <citation type="submission" date="2019-02" db="EMBL/GenBank/DDBJ databases">
        <title>Deep-cultivation of Planctomycetes and their phenomic and genomic characterization uncovers novel biology.</title>
        <authorList>
            <person name="Wiegand S."/>
            <person name="Jogler M."/>
            <person name="Boedeker C."/>
            <person name="Pinto D."/>
            <person name="Vollmers J."/>
            <person name="Rivas-Marin E."/>
            <person name="Kohn T."/>
            <person name="Peeters S.H."/>
            <person name="Heuer A."/>
            <person name="Rast P."/>
            <person name="Oberbeckmann S."/>
            <person name="Bunk B."/>
            <person name="Jeske O."/>
            <person name="Meyerdierks A."/>
            <person name="Storesund J.E."/>
            <person name="Kallscheuer N."/>
            <person name="Luecker S."/>
            <person name="Lage O.M."/>
            <person name="Pohl T."/>
            <person name="Merkel B.J."/>
            <person name="Hornburger P."/>
            <person name="Mueller R.-W."/>
            <person name="Bruemmer F."/>
            <person name="Labrenz M."/>
            <person name="Spormann A.M."/>
            <person name="Op den Camp H."/>
            <person name="Overmann J."/>
            <person name="Amann R."/>
            <person name="Jetten M.S.M."/>
            <person name="Mascher T."/>
            <person name="Medema M.H."/>
            <person name="Devos D.P."/>
            <person name="Kaster A.-K."/>
            <person name="Ovreas L."/>
            <person name="Rohde M."/>
            <person name="Galperin M.Y."/>
            <person name="Jogler C."/>
        </authorList>
    </citation>
    <scope>NUCLEOTIDE SEQUENCE [LARGE SCALE GENOMIC DNA]</scope>
    <source>
        <strain evidence="2 3">Pan44</strain>
    </source>
</reference>
<dbReference type="EMBL" id="CP036271">
    <property type="protein sequence ID" value="QDT55093.1"/>
    <property type="molecule type" value="Genomic_DNA"/>
</dbReference>
<evidence type="ECO:0000313" key="3">
    <source>
        <dbReference type="Proteomes" id="UP000315700"/>
    </source>
</evidence>
<keyword evidence="1" id="KW-0472">Membrane</keyword>
<name>A0A517SG36_9PLAN</name>
<evidence type="ECO:0000313" key="2">
    <source>
        <dbReference type="EMBL" id="QDT55093.1"/>
    </source>
</evidence>
<sequence>MEPSTPPPKKRRRRWLIVTVVLVLVLMVSWWNLSRGNARLVGRWQCGDQIIEFRDDGLVDSFAQFDGVRLLFAVRGLARFKAVGSRLRVMPDQAIGWQAAFNDIKLLLWRRARDELFYDGEIVSFTPAVVTLRGLSGPGSKPTTYTIQRIPE</sequence>
<gene>
    <name evidence="2" type="ORF">Pan44_31340</name>
</gene>
<keyword evidence="1" id="KW-0812">Transmembrane</keyword>
<feature type="transmembrane region" description="Helical" evidence="1">
    <location>
        <begin position="15"/>
        <end position="33"/>
    </location>
</feature>
<keyword evidence="1" id="KW-1133">Transmembrane helix</keyword>
<dbReference type="AlphaFoldDB" id="A0A517SG36"/>
<evidence type="ECO:0000256" key="1">
    <source>
        <dbReference type="SAM" id="Phobius"/>
    </source>
</evidence>